<dbReference type="STRING" id="568872.GA0070624_2786"/>
<dbReference type="OrthoDB" id="2380563at2"/>
<feature type="transmembrane region" description="Helical" evidence="2">
    <location>
        <begin position="87"/>
        <end position="103"/>
    </location>
</feature>
<feature type="transmembrane region" description="Helical" evidence="2">
    <location>
        <begin position="138"/>
        <end position="155"/>
    </location>
</feature>
<name>A0A1C6S2J5_9ACTN</name>
<feature type="transmembrane region" description="Helical" evidence="2">
    <location>
        <begin position="201"/>
        <end position="227"/>
    </location>
</feature>
<dbReference type="RefSeq" id="WP_091341093.1">
    <property type="nucleotide sequence ID" value="NZ_FMHV01000002.1"/>
</dbReference>
<keyword evidence="4" id="KW-1185">Reference proteome</keyword>
<dbReference type="EMBL" id="FMHV01000002">
    <property type="protein sequence ID" value="SCL23709.1"/>
    <property type="molecule type" value="Genomic_DNA"/>
</dbReference>
<organism evidence="3 4">
    <name type="scientific">Micromonospora rhizosphaerae</name>
    <dbReference type="NCBI Taxonomy" id="568872"/>
    <lineage>
        <taxon>Bacteria</taxon>
        <taxon>Bacillati</taxon>
        <taxon>Actinomycetota</taxon>
        <taxon>Actinomycetes</taxon>
        <taxon>Micromonosporales</taxon>
        <taxon>Micromonosporaceae</taxon>
        <taxon>Micromonospora</taxon>
    </lineage>
</organism>
<evidence type="ECO:0000256" key="2">
    <source>
        <dbReference type="SAM" id="Phobius"/>
    </source>
</evidence>
<keyword evidence="2" id="KW-0812">Transmembrane</keyword>
<evidence type="ECO:0000256" key="1">
    <source>
        <dbReference type="SAM" id="MobiDB-lite"/>
    </source>
</evidence>
<feature type="region of interest" description="Disordered" evidence="1">
    <location>
        <begin position="1"/>
        <end position="22"/>
    </location>
</feature>
<keyword evidence="2" id="KW-0472">Membrane</keyword>
<dbReference type="Pfam" id="PF14256">
    <property type="entry name" value="YwiC"/>
    <property type="match status" value="1"/>
</dbReference>
<accession>A0A1C6S2J5</accession>
<dbReference type="InterPro" id="IPR025576">
    <property type="entry name" value="YwiC"/>
</dbReference>
<gene>
    <name evidence="3" type="ORF">GA0070624_2786</name>
</gene>
<feature type="transmembrane region" description="Helical" evidence="2">
    <location>
        <begin position="109"/>
        <end position="126"/>
    </location>
</feature>
<feature type="transmembrane region" description="Helical" evidence="2">
    <location>
        <begin position="239"/>
        <end position="258"/>
    </location>
</feature>
<protein>
    <submittedName>
        <fullName evidence="3">YwiC-like protein</fullName>
    </submittedName>
</protein>
<evidence type="ECO:0000313" key="4">
    <source>
        <dbReference type="Proteomes" id="UP000199413"/>
    </source>
</evidence>
<feature type="transmembrane region" description="Helical" evidence="2">
    <location>
        <begin position="161"/>
        <end position="180"/>
    </location>
</feature>
<dbReference type="Proteomes" id="UP000199413">
    <property type="component" value="Unassembled WGS sequence"/>
</dbReference>
<reference evidence="4" key="1">
    <citation type="submission" date="2016-06" db="EMBL/GenBank/DDBJ databases">
        <authorList>
            <person name="Varghese N."/>
            <person name="Submissions Spin"/>
        </authorList>
    </citation>
    <scope>NUCLEOTIDE SEQUENCE [LARGE SCALE GENOMIC DNA]</scope>
    <source>
        <strain evidence="4">DSM 45431</strain>
    </source>
</reference>
<evidence type="ECO:0000313" key="3">
    <source>
        <dbReference type="EMBL" id="SCL23709.1"/>
    </source>
</evidence>
<dbReference type="AlphaFoldDB" id="A0A1C6S2J5"/>
<proteinExistence type="predicted"/>
<keyword evidence="2" id="KW-1133">Transmembrane helix</keyword>
<feature type="transmembrane region" description="Helical" evidence="2">
    <location>
        <begin position="58"/>
        <end position="75"/>
    </location>
</feature>
<sequence length="259" mass="27661">MFASSPGRPPTSGTVARPARGRRHRFLPPQHGAWAMLLLPYAAALTVTGPRWPHLPLLGAWLAGYLLSYYALQAVKTGRPDRVRPQLLLYGGATALLAAPVLLARPAVLGYAPLYGLLVGGNVWYARRRRERAVLNDLASVTQSTLMVFVVATVAGVPPRALAGVAAAVFAYLVATVLYVKTMIRERESAGYRRASVAYHLAVLLVAVVAWGPAMAAVFGLLLLRAALLPGRRLSPLRVGVLEIVGSLLVLAAIAVHWA</sequence>